<evidence type="ECO:0008006" key="3">
    <source>
        <dbReference type="Google" id="ProtNLM"/>
    </source>
</evidence>
<keyword evidence="2" id="KW-1185">Reference proteome</keyword>
<reference evidence="1" key="2">
    <citation type="journal article" date="2023" name="Microbiol Resour">
        <title>Decontamination and Annotation of the Draft Genome Sequence of the Oomycete Lagenidium giganteum ARSEF 373.</title>
        <authorList>
            <person name="Morgan W.R."/>
            <person name="Tartar A."/>
        </authorList>
    </citation>
    <scope>NUCLEOTIDE SEQUENCE</scope>
    <source>
        <strain evidence="1">ARSEF 373</strain>
    </source>
</reference>
<protein>
    <recommendedName>
        <fullName evidence="3">SCP domain-containing protein</fullName>
    </recommendedName>
</protein>
<evidence type="ECO:0000313" key="2">
    <source>
        <dbReference type="Proteomes" id="UP001146120"/>
    </source>
</evidence>
<reference evidence="1" key="1">
    <citation type="submission" date="2022-11" db="EMBL/GenBank/DDBJ databases">
        <authorList>
            <person name="Morgan W.R."/>
            <person name="Tartar A."/>
        </authorList>
    </citation>
    <scope>NUCLEOTIDE SEQUENCE</scope>
    <source>
        <strain evidence="1">ARSEF 373</strain>
    </source>
</reference>
<organism evidence="1 2">
    <name type="scientific">Lagenidium giganteum</name>
    <dbReference type="NCBI Taxonomy" id="4803"/>
    <lineage>
        <taxon>Eukaryota</taxon>
        <taxon>Sar</taxon>
        <taxon>Stramenopiles</taxon>
        <taxon>Oomycota</taxon>
        <taxon>Peronosporomycetes</taxon>
        <taxon>Pythiales</taxon>
        <taxon>Pythiaceae</taxon>
    </lineage>
</organism>
<name>A0AAV2Z958_9STRA</name>
<dbReference type="Proteomes" id="UP001146120">
    <property type="component" value="Unassembled WGS sequence"/>
</dbReference>
<proteinExistence type="predicted"/>
<evidence type="ECO:0000313" key="1">
    <source>
        <dbReference type="EMBL" id="DBA02365.1"/>
    </source>
</evidence>
<dbReference type="EMBL" id="DAKRPA010000032">
    <property type="protein sequence ID" value="DBA02365.1"/>
    <property type="molecule type" value="Genomic_DNA"/>
</dbReference>
<dbReference type="AlphaFoldDB" id="A0AAV2Z958"/>
<accession>A0AAV2Z958</accession>
<comment type="caution">
    <text evidence="1">The sequence shown here is derived from an EMBL/GenBank/DDBJ whole genome shotgun (WGS) entry which is preliminary data.</text>
</comment>
<gene>
    <name evidence="1" type="ORF">N0F65_007184</name>
</gene>
<dbReference type="Gene3D" id="3.40.33.10">
    <property type="entry name" value="CAP"/>
    <property type="match status" value="1"/>
</dbReference>
<sequence length="53" mass="5799">MKSWMNSPGNRASILNKNFKCFGMGYEGSHCHLLSLELLAQDFGSGSNESCVT</sequence>
<dbReference type="InterPro" id="IPR035940">
    <property type="entry name" value="CAP_sf"/>
</dbReference>